<feature type="compositionally biased region" description="Low complexity" evidence="1">
    <location>
        <begin position="1"/>
        <end position="11"/>
    </location>
</feature>
<evidence type="ECO:0000256" key="2">
    <source>
        <dbReference type="SAM" id="Phobius"/>
    </source>
</evidence>
<keyword evidence="2" id="KW-0812">Transmembrane</keyword>
<evidence type="ECO:0000313" key="4">
    <source>
        <dbReference type="Proteomes" id="UP000324222"/>
    </source>
</evidence>
<evidence type="ECO:0000313" key="3">
    <source>
        <dbReference type="EMBL" id="MPC22258.1"/>
    </source>
</evidence>
<dbReference type="Proteomes" id="UP000324222">
    <property type="component" value="Unassembled WGS sequence"/>
</dbReference>
<keyword evidence="2" id="KW-0472">Membrane</keyword>
<feature type="compositionally biased region" description="Low complexity" evidence="1">
    <location>
        <begin position="19"/>
        <end position="32"/>
    </location>
</feature>
<protein>
    <submittedName>
        <fullName evidence="3">Uncharacterized protein</fullName>
    </submittedName>
</protein>
<organism evidence="3 4">
    <name type="scientific">Portunus trituberculatus</name>
    <name type="common">Swimming crab</name>
    <name type="synonym">Neptunus trituberculatus</name>
    <dbReference type="NCBI Taxonomy" id="210409"/>
    <lineage>
        <taxon>Eukaryota</taxon>
        <taxon>Metazoa</taxon>
        <taxon>Ecdysozoa</taxon>
        <taxon>Arthropoda</taxon>
        <taxon>Crustacea</taxon>
        <taxon>Multicrustacea</taxon>
        <taxon>Malacostraca</taxon>
        <taxon>Eumalacostraca</taxon>
        <taxon>Eucarida</taxon>
        <taxon>Decapoda</taxon>
        <taxon>Pleocyemata</taxon>
        <taxon>Brachyura</taxon>
        <taxon>Eubrachyura</taxon>
        <taxon>Portunoidea</taxon>
        <taxon>Portunidae</taxon>
        <taxon>Portuninae</taxon>
        <taxon>Portunus</taxon>
    </lineage>
</organism>
<keyword evidence="4" id="KW-1185">Reference proteome</keyword>
<evidence type="ECO:0000256" key="1">
    <source>
        <dbReference type="SAM" id="MobiDB-lite"/>
    </source>
</evidence>
<feature type="region of interest" description="Disordered" evidence="1">
    <location>
        <begin position="1"/>
        <end position="32"/>
    </location>
</feature>
<keyword evidence="2" id="KW-1133">Transmembrane helix</keyword>
<comment type="caution">
    <text evidence="3">The sequence shown here is derived from an EMBL/GenBank/DDBJ whole genome shotgun (WGS) entry which is preliminary data.</text>
</comment>
<reference evidence="3 4" key="1">
    <citation type="submission" date="2019-05" db="EMBL/GenBank/DDBJ databases">
        <title>Another draft genome of Portunus trituberculatus and its Hox gene families provides insights of decapod evolution.</title>
        <authorList>
            <person name="Jeong J.-H."/>
            <person name="Song I."/>
            <person name="Kim S."/>
            <person name="Choi T."/>
            <person name="Kim D."/>
            <person name="Ryu S."/>
            <person name="Kim W."/>
        </authorList>
    </citation>
    <scope>NUCLEOTIDE SEQUENCE [LARGE SCALE GENOMIC DNA]</scope>
    <source>
        <tissue evidence="3">Muscle</tissue>
    </source>
</reference>
<proteinExistence type="predicted"/>
<dbReference type="AlphaFoldDB" id="A0A5B7DLC5"/>
<feature type="transmembrane region" description="Helical" evidence="2">
    <location>
        <begin position="130"/>
        <end position="147"/>
    </location>
</feature>
<name>A0A5B7DLC5_PORTR</name>
<sequence length="148" mass="16308">MANNSTLTVTAPSPPVTTPPHHTTPLLSPPHITTTTTAFVTHPQTLKLRLPHHSPPSHNLPARHIHNLHPPYHLSPALRHPAPDIDSCWGVGGRRWGRIARGNQTTTQPRQRLGMETRRLGDLGWQDDEVAVLVVAVVVVMGMWMGIN</sequence>
<accession>A0A5B7DLC5</accession>
<gene>
    <name evidence="3" type="ORF">E2C01_015268</name>
</gene>
<dbReference type="EMBL" id="VSRR010001067">
    <property type="protein sequence ID" value="MPC22258.1"/>
    <property type="molecule type" value="Genomic_DNA"/>
</dbReference>